<dbReference type="InterPro" id="IPR022764">
    <property type="entry name" value="Peptidase_S54_rhomboid_dom"/>
</dbReference>
<evidence type="ECO:0000256" key="4">
    <source>
        <dbReference type="ARBA" id="ARBA00022692"/>
    </source>
</evidence>
<feature type="transmembrane region" description="Helical" evidence="9">
    <location>
        <begin position="168"/>
        <end position="186"/>
    </location>
</feature>
<keyword evidence="5" id="KW-0378">Hydrolase</keyword>
<name>A0A1H2J3K7_9ACTN</name>
<evidence type="ECO:0000256" key="7">
    <source>
        <dbReference type="ARBA" id="ARBA00023136"/>
    </source>
</evidence>
<keyword evidence="4 9" id="KW-0812">Transmembrane</keyword>
<dbReference type="EMBL" id="FNLM01000034">
    <property type="protein sequence ID" value="SDU51024.1"/>
    <property type="molecule type" value="Genomic_DNA"/>
</dbReference>
<dbReference type="Proteomes" id="UP000183180">
    <property type="component" value="Unassembled WGS sequence"/>
</dbReference>
<keyword evidence="6 9" id="KW-1133">Transmembrane helix</keyword>
<comment type="similarity">
    <text evidence="2">Belongs to the peptidase S54 family.</text>
</comment>
<comment type="subcellular location">
    <subcellularLocation>
        <location evidence="1">Membrane</location>
        <topology evidence="1">Multi-pass membrane protein</topology>
    </subcellularLocation>
</comment>
<dbReference type="STRING" id="158898.SAMN04488548_1341699"/>
<evidence type="ECO:0000256" key="9">
    <source>
        <dbReference type="SAM" id="Phobius"/>
    </source>
</evidence>
<gene>
    <name evidence="11" type="ORF">SAMN04488548_1341699</name>
</gene>
<proteinExistence type="inferred from homology"/>
<evidence type="ECO:0000256" key="8">
    <source>
        <dbReference type="SAM" id="MobiDB-lite"/>
    </source>
</evidence>
<dbReference type="GO" id="GO:0006508">
    <property type="term" value="P:proteolysis"/>
    <property type="evidence" value="ECO:0007669"/>
    <property type="project" value="UniProtKB-KW"/>
</dbReference>
<dbReference type="GO" id="GO:0004252">
    <property type="term" value="F:serine-type endopeptidase activity"/>
    <property type="evidence" value="ECO:0007669"/>
    <property type="project" value="InterPro"/>
</dbReference>
<evidence type="ECO:0000256" key="1">
    <source>
        <dbReference type="ARBA" id="ARBA00004141"/>
    </source>
</evidence>
<evidence type="ECO:0000256" key="5">
    <source>
        <dbReference type="ARBA" id="ARBA00022801"/>
    </source>
</evidence>
<evidence type="ECO:0000313" key="12">
    <source>
        <dbReference type="Proteomes" id="UP000183180"/>
    </source>
</evidence>
<feature type="transmembrane region" description="Helical" evidence="9">
    <location>
        <begin position="141"/>
        <end position="161"/>
    </location>
</feature>
<evidence type="ECO:0000259" key="10">
    <source>
        <dbReference type="Pfam" id="PF01694"/>
    </source>
</evidence>
<dbReference type="AlphaFoldDB" id="A0A1H2J3K7"/>
<evidence type="ECO:0000256" key="3">
    <source>
        <dbReference type="ARBA" id="ARBA00022670"/>
    </source>
</evidence>
<reference evidence="11 12" key="1">
    <citation type="submission" date="2016-10" db="EMBL/GenBank/DDBJ databases">
        <authorList>
            <person name="de Groot N.N."/>
        </authorList>
    </citation>
    <scope>NUCLEOTIDE SEQUENCE [LARGE SCALE GENOMIC DNA]</scope>
    <source>
        <strain evidence="11 12">DSM 44215</strain>
    </source>
</reference>
<dbReference type="Pfam" id="PF01694">
    <property type="entry name" value="Rhomboid"/>
    <property type="match status" value="1"/>
</dbReference>
<dbReference type="Gene3D" id="1.20.1540.10">
    <property type="entry name" value="Rhomboid-like"/>
    <property type="match status" value="1"/>
</dbReference>
<keyword evidence="7 9" id="KW-0472">Membrane</keyword>
<evidence type="ECO:0000256" key="6">
    <source>
        <dbReference type="ARBA" id="ARBA00022989"/>
    </source>
</evidence>
<dbReference type="PANTHER" id="PTHR43066:SF1">
    <property type="entry name" value="RHOMBOID PROTEIN 2"/>
    <property type="match status" value="1"/>
</dbReference>
<keyword evidence="3" id="KW-0645">Protease</keyword>
<dbReference type="PANTHER" id="PTHR43066">
    <property type="entry name" value="RHOMBOID-RELATED PROTEIN"/>
    <property type="match status" value="1"/>
</dbReference>
<feature type="transmembrane region" description="Helical" evidence="9">
    <location>
        <begin position="38"/>
        <end position="59"/>
    </location>
</feature>
<feature type="transmembrane region" description="Helical" evidence="9">
    <location>
        <begin position="116"/>
        <end position="135"/>
    </location>
</feature>
<evidence type="ECO:0000313" key="11">
    <source>
        <dbReference type="EMBL" id="SDU51024.1"/>
    </source>
</evidence>
<accession>A0A1H2J3K7</accession>
<sequence length="229" mass="25138">MTGTPGTSPEESRPEEKLAMTSYTPPVGQEQPRRSRPLWLRSLITTACIVAALFVIELIDAATRYDLDQNGIEPRQVDGLDGILWAPMLHADWEHLLANLMPGAVLCFLVLMTRRFLVVTGIIWVISGVGVWLFAAPYSVTVGASGIIFGWLTFLIVRGLFNRDLWQILGGVVLFLIYGSILWGVLPTNPIVSWQAHLFGAIAGVLAAWFLASRDRKQKQPTATPGVAS</sequence>
<feature type="domain" description="Peptidase S54 rhomboid" evidence="10">
    <location>
        <begin position="84"/>
        <end position="213"/>
    </location>
</feature>
<organism evidence="11 12">
    <name type="scientific">Gordonia westfalica</name>
    <dbReference type="NCBI Taxonomy" id="158898"/>
    <lineage>
        <taxon>Bacteria</taxon>
        <taxon>Bacillati</taxon>
        <taxon>Actinomycetota</taxon>
        <taxon>Actinomycetes</taxon>
        <taxon>Mycobacteriales</taxon>
        <taxon>Gordoniaceae</taxon>
        <taxon>Gordonia</taxon>
    </lineage>
</organism>
<dbReference type="SUPFAM" id="SSF144091">
    <property type="entry name" value="Rhomboid-like"/>
    <property type="match status" value="1"/>
</dbReference>
<feature type="transmembrane region" description="Helical" evidence="9">
    <location>
        <begin position="192"/>
        <end position="212"/>
    </location>
</feature>
<feature type="region of interest" description="Disordered" evidence="8">
    <location>
        <begin position="1"/>
        <end position="32"/>
    </location>
</feature>
<dbReference type="GO" id="GO:0016020">
    <property type="term" value="C:membrane"/>
    <property type="evidence" value="ECO:0007669"/>
    <property type="project" value="UniProtKB-SubCell"/>
</dbReference>
<evidence type="ECO:0000256" key="2">
    <source>
        <dbReference type="ARBA" id="ARBA00009045"/>
    </source>
</evidence>
<protein>
    <submittedName>
        <fullName evidence="11">Rhomboid family protein</fullName>
    </submittedName>
</protein>
<dbReference type="InterPro" id="IPR035952">
    <property type="entry name" value="Rhomboid-like_sf"/>
</dbReference>
<feature type="transmembrane region" description="Helical" evidence="9">
    <location>
        <begin position="93"/>
        <end position="111"/>
    </location>
</feature>